<evidence type="ECO:0000313" key="2">
    <source>
        <dbReference type="EMBL" id="PIR88532.1"/>
    </source>
</evidence>
<evidence type="ECO:0000313" key="3">
    <source>
        <dbReference type="Proteomes" id="UP000229615"/>
    </source>
</evidence>
<dbReference type="EMBL" id="PFBB01000017">
    <property type="protein sequence ID" value="PIR88532.1"/>
    <property type="molecule type" value="Genomic_DNA"/>
</dbReference>
<dbReference type="NCBIfam" id="TIGR02532">
    <property type="entry name" value="IV_pilin_GFxxxE"/>
    <property type="match status" value="1"/>
</dbReference>
<dbReference type="InterPro" id="IPR045584">
    <property type="entry name" value="Pilin-like"/>
</dbReference>
<feature type="region of interest" description="Disordered" evidence="1">
    <location>
        <begin position="165"/>
        <end position="192"/>
    </location>
</feature>
<protein>
    <recommendedName>
        <fullName evidence="4">Type II secretion system protein GspG C-terminal domain-containing protein</fullName>
    </recommendedName>
</protein>
<gene>
    <name evidence="2" type="ORF">COU09_01635</name>
</gene>
<sequence length="192" mass="20308">MRKKGFTLIELLIVIGILAVLATITVLVLNPAQLFAQGRDSQRISDLSTTRSALSLYLATVTSPDLDGATTACSSRCYVNLASGLATGCGSRHGTKTVNYDTDRTVDGTGWIPVDFSSISSGAPLSNLPVDPTNDTTNFYSYACDNTNKTFELNADMESLRYAQGGEDSVEDSDGGNSATIYEVGSEPGLDI</sequence>
<comment type="caution">
    <text evidence="2">The sequence shown here is derived from an EMBL/GenBank/DDBJ whole genome shotgun (WGS) entry which is preliminary data.</text>
</comment>
<dbReference type="PROSITE" id="PS00409">
    <property type="entry name" value="PROKAR_NTER_METHYL"/>
    <property type="match status" value="1"/>
</dbReference>
<dbReference type="InterPro" id="IPR012902">
    <property type="entry name" value="N_methyl_site"/>
</dbReference>
<dbReference type="Proteomes" id="UP000229615">
    <property type="component" value="Unassembled WGS sequence"/>
</dbReference>
<evidence type="ECO:0008006" key="4">
    <source>
        <dbReference type="Google" id="ProtNLM"/>
    </source>
</evidence>
<dbReference type="AlphaFoldDB" id="A0A2H0UQ23"/>
<organism evidence="2 3">
    <name type="scientific">Candidatus Harrisonbacteria bacterium CG10_big_fil_rev_8_21_14_0_10_44_23</name>
    <dbReference type="NCBI Taxonomy" id="1974585"/>
    <lineage>
        <taxon>Bacteria</taxon>
        <taxon>Candidatus Harrisoniibacteriota</taxon>
    </lineage>
</organism>
<reference evidence="3" key="1">
    <citation type="submission" date="2017-09" db="EMBL/GenBank/DDBJ databases">
        <title>Depth-based differentiation of microbial function through sediment-hosted aquifers and enrichment of novel symbionts in the deep terrestrial subsurface.</title>
        <authorList>
            <person name="Probst A.J."/>
            <person name="Ladd B."/>
            <person name="Jarett J.K."/>
            <person name="Geller-Mcgrath D.E."/>
            <person name="Sieber C.M.K."/>
            <person name="Emerson J.B."/>
            <person name="Anantharaman K."/>
            <person name="Thomas B.C."/>
            <person name="Malmstrom R."/>
            <person name="Stieglmeier M."/>
            <person name="Klingl A."/>
            <person name="Woyke T."/>
            <person name="Ryan C.M."/>
            <person name="Banfield J.F."/>
        </authorList>
    </citation>
    <scope>NUCLEOTIDE SEQUENCE [LARGE SCALE GENOMIC DNA]</scope>
</reference>
<dbReference type="Gene3D" id="3.30.700.10">
    <property type="entry name" value="Glycoprotein, Type 4 Pilin"/>
    <property type="match status" value="1"/>
</dbReference>
<dbReference type="SUPFAM" id="SSF54523">
    <property type="entry name" value="Pili subunits"/>
    <property type="match status" value="1"/>
</dbReference>
<name>A0A2H0UQ23_9BACT</name>
<proteinExistence type="predicted"/>
<dbReference type="Pfam" id="PF07963">
    <property type="entry name" value="N_methyl"/>
    <property type="match status" value="1"/>
</dbReference>
<evidence type="ECO:0000256" key="1">
    <source>
        <dbReference type="SAM" id="MobiDB-lite"/>
    </source>
</evidence>
<accession>A0A2H0UQ23</accession>